<dbReference type="OrthoDB" id="5917823at2759"/>
<keyword evidence="4 6" id="KW-0333">Golgi apparatus</keyword>
<comment type="caution">
    <text evidence="8">The sequence shown here is derived from an EMBL/GenBank/DDBJ whole genome shotgun (WGS) entry which is preliminary data.</text>
</comment>
<dbReference type="AlphaFoldDB" id="A0A7J7JQH8"/>
<proteinExistence type="inferred from homology"/>
<evidence type="ECO:0000256" key="4">
    <source>
        <dbReference type="ARBA" id="ARBA00023034"/>
    </source>
</evidence>
<dbReference type="Pfam" id="PF01146">
    <property type="entry name" value="Caveolin"/>
    <property type="match status" value="1"/>
</dbReference>
<dbReference type="GO" id="GO:0070836">
    <property type="term" value="P:caveola assembly"/>
    <property type="evidence" value="ECO:0007669"/>
    <property type="project" value="InterPro"/>
</dbReference>
<dbReference type="PANTHER" id="PTHR10844:SF19">
    <property type="entry name" value="CAVEOLIN-2"/>
    <property type="match status" value="1"/>
</dbReference>
<evidence type="ECO:0000256" key="6">
    <source>
        <dbReference type="RuleBase" id="RU000680"/>
    </source>
</evidence>
<comment type="similarity">
    <text evidence="2 6">Belongs to the caveolin family.</text>
</comment>
<keyword evidence="3 6" id="KW-1003">Cell membrane</keyword>
<dbReference type="PANTHER" id="PTHR10844">
    <property type="entry name" value="CAVEOLIN"/>
    <property type="match status" value="1"/>
</dbReference>
<evidence type="ECO:0000313" key="9">
    <source>
        <dbReference type="Proteomes" id="UP000593567"/>
    </source>
</evidence>
<name>A0A7J7JQH8_BUGNE</name>
<evidence type="ECO:0000256" key="3">
    <source>
        <dbReference type="ARBA" id="ARBA00022475"/>
    </source>
</evidence>
<evidence type="ECO:0000256" key="2">
    <source>
        <dbReference type="ARBA" id="ARBA00010988"/>
    </source>
</evidence>
<evidence type="ECO:0000256" key="5">
    <source>
        <dbReference type="ARBA" id="ARBA00023136"/>
    </source>
</evidence>
<dbReference type="InterPro" id="IPR001612">
    <property type="entry name" value="Caveolin"/>
</dbReference>
<comment type="subcellular location">
    <subcellularLocation>
        <location evidence="1 6">Cell membrane</location>
        <topology evidence="1 6">Peripheral membrane protein</topology>
    </subcellularLocation>
    <subcellularLocation>
        <location evidence="6">Golgi apparatus membrane</location>
        <topology evidence="6">Peripheral membrane protein</topology>
    </subcellularLocation>
    <subcellularLocation>
        <location evidence="6">Membrane</location>
        <location evidence="6">Caveola</location>
        <topology evidence="6">Peripheral membrane protein</topology>
    </subcellularLocation>
</comment>
<keyword evidence="9" id="KW-1185">Reference proteome</keyword>
<keyword evidence="7" id="KW-1133">Transmembrane helix</keyword>
<dbReference type="GO" id="GO:0000139">
    <property type="term" value="C:Golgi membrane"/>
    <property type="evidence" value="ECO:0007669"/>
    <property type="project" value="UniProtKB-SubCell"/>
</dbReference>
<dbReference type="GO" id="GO:0005901">
    <property type="term" value="C:caveola"/>
    <property type="evidence" value="ECO:0007669"/>
    <property type="project" value="UniProtKB-SubCell"/>
</dbReference>
<sequence>MAEGYIPVSQSEDSRINLAETDLVNRDPKSLNTHLQILYDDVIGEPEGAHSADCVWTWAFKCFTGGKRLCYMILTYVCAIPMALWWGCVFACISFTHIWHITPCYKIVKINMECAQRFYSEFINCCLAPVIQAQALILSKIHITLQS</sequence>
<evidence type="ECO:0000313" key="8">
    <source>
        <dbReference type="EMBL" id="KAF6027696.1"/>
    </source>
</evidence>
<accession>A0A7J7JQH8</accession>
<comment type="function">
    <text evidence="6">May act as a scaffolding protein within caveolar membranes. Interacts directly with G-protein alpha subunits and can functionally regulate their activity.</text>
</comment>
<reference evidence="8" key="1">
    <citation type="submission" date="2020-06" db="EMBL/GenBank/DDBJ databases">
        <title>Draft genome of Bugula neritina, a colonial animal packing powerful symbionts and potential medicines.</title>
        <authorList>
            <person name="Rayko M."/>
        </authorList>
    </citation>
    <scope>NUCLEOTIDE SEQUENCE [LARGE SCALE GENOMIC DNA]</scope>
    <source>
        <strain evidence="8">Kwan_BN1</strain>
    </source>
</reference>
<keyword evidence="7" id="KW-0812">Transmembrane</keyword>
<dbReference type="Proteomes" id="UP000593567">
    <property type="component" value="Unassembled WGS sequence"/>
</dbReference>
<evidence type="ECO:0000256" key="7">
    <source>
        <dbReference type="SAM" id="Phobius"/>
    </source>
</evidence>
<organism evidence="8 9">
    <name type="scientific">Bugula neritina</name>
    <name type="common">Brown bryozoan</name>
    <name type="synonym">Sertularia neritina</name>
    <dbReference type="NCBI Taxonomy" id="10212"/>
    <lineage>
        <taxon>Eukaryota</taxon>
        <taxon>Metazoa</taxon>
        <taxon>Spiralia</taxon>
        <taxon>Lophotrochozoa</taxon>
        <taxon>Bryozoa</taxon>
        <taxon>Gymnolaemata</taxon>
        <taxon>Cheilostomatida</taxon>
        <taxon>Flustrina</taxon>
        <taxon>Buguloidea</taxon>
        <taxon>Bugulidae</taxon>
        <taxon>Bugula</taxon>
    </lineage>
</organism>
<protein>
    <recommendedName>
        <fullName evidence="6">Caveolin</fullName>
    </recommendedName>
</protein>
<keyword evidence="5 6" id="KW-0472">Membrane</keyword>
<evidence type="ECO:0000256" key="1">
    <source>
        <dbReference type="ARBA" id="ARBA00004202"/>
    </source>
</evidence>
<gene>
    <name evidence="8" type="ORF">EB796_013994</name>
</gene>
<dbReference type="GO" id="GO:0060090">
    <property type="term" value="F:molecular adaptor activity"/>
    <property type="evidence" value="ECO:0007669"/>
    <property type="project" value="TreeGrafter"/>
</dbReference>
<dbReference type="EMBL" id="VXIV02002043">
    <property type="protein sequence ID" value="KAF6027696.1"/>
    <property type="molecule type" value="Genomic_DNA"/>
</dbReference>
<feature type="transmembrane region" description="Helical" evidence="7">
    <location>
        <begin position="73"/>
        <end position="99"/>
    </location>
</feature>